<dbReference type="KEGG" id="cpor:BED41_08240"/>
<evidence type="ECO:0000256" key="1">
    <source>
        <dbReference type="ARBA" id="ARBA00004496"/>
    </source>
</evidence>
<dbReference type="HAMAP" id="MF_00406">
    <property type="entry name" value="FabZ"/>
    <property type="match status" value="1"/>
</dbReference>
<dbReference type="Pfam" id="PF07977">
    <property type="entry name" value="FabA"/>
    <property type="match status" value="1"/>
</dbReference>
<evidence type="ECO:0000256" key="7">
    <source>
        <dbReference type="ARBA" id="ARBA00025049"/>
    </source>
</evidence>
<dbReference type="GO" id="GO:0016020">
    <property type="term" value="C:membrane"/>
    <property type="evidence" value="ECO:0007669"/>
    <property type="project" value="GOC"/>
</dbReference>
<keyword evidence="5 8" id="KW-0443">Lipid metabolism</keyword>
<dbReference type="NCBIfam" id="NF000582">
    <property type="entry name" value="PRK00006.1"/>
    <property type="match status" value="1"/>
</dbReference>
<dbReference type="STRING" id="1197717.BED41_08240"/>
<evidence type="ECO:0000256" key="2">
    <source>
        <dbReference type="ARBA" id="ARBA00022490"/>
    </source>
</evidence>
<feature type="active site" evidence="8">
    <location>
        <position position="52"/>
    </location>
</feature>
<comment type="similarity">
    <text evidence="8">Belongs to the thioester dehydratase family. FabZ subfamily.</text>
</comment>
<dbReference type="PANTHER" id="PTHR30272">
    <property type="entry name" value="3-HYDROXYACYL-[ACYL-CARRIER-PROTEIN] DEHYDRATASE"/>
    <property type="match status" value="1"/>
</dbReference>
<dbReference type="InterPro" id="IPR029069">
    <property type="entry name" value="HotDog_dom_sf"/>
</dbReference>
<dbReference type="AlphaFoldDB" id="A0A1B2I517"/>
<keyword evidence="2 8" id="KW-0963">Cytoplasm</keyword>
<keyword evidence="4 8" id="KW-0441">Lipid A biosynthesis</keyword>
<gene>
    <name evidence="8" type="primary">fabZ</name>
    <name evidence="9" type="ORF">BED41_08240</name>
</gene>
<dbReference type="PANTHER" id="PTHR30272:SF1">
    <property type="entry name" value="3-HYDROXYACYL-[ACYL-CARRIER-PROTEIN] DEHYDRATASE"/>
    <property type="match status" value="1"/>
</dbReference>
<evidence type="ECO:0000256" key="4">
    <source>
        <dbReference type="ARBA" id="ARBA00022556"/>
    </source>
</evidence>
<accession>A0A1B2I517</accession>
<comment type="catalytic activity">
    <reaction evidence="8">
        <text>a (3R)-hydroxyacyl-[ACP] = a (2E)-enoyl-[ACP] + H2O</text>
        <dbReference type="Rhea" id="RHEA:13097"/>
        <dbReference type="Rhea" id="RHEA-COMP:9925"/>
        <dbReference type="Rhea" id="RHEA-COMP:9945"/>
        <dbReference type="ChEBI" id="CHEBI:15377"/>
        <dbReference type="ChEBI" id="CHEBI:78784"/>
        <dbReference type="ChEBI" id="CHEBI:78827"/>
        <dbReference type="EC" id="4.2.1.59"/>
    </reaction>
</comment>
<evidence type="ECO:0000256" key="3">
    <source>
        <dbReference type="ARBA" id="ARBA00022516"/>
    </source>
</evidence>
<dbReference type="NCBIfam" id="TIGR01750">
    <property type="entry name" value="fabZ"/>
    <property type="match status" value="1"/>
</dbReference>
<dbReference type="GO" id="GO:0019171">
    <property type="term" value="F:(3R)-hydroxyacyl-[acyl-carrier-protein] dehydratase activity"/>
    <property type="evidence" value="ECO:0007669"/>
    <property type="project" value="UniProtKB-EC"/>
</dbReference>
<comment type="function">
    <text evidence="7 8">Involved in unsaturated fatty acids biosynthesis. Catalyzes the dehydration of short chain beta-hydroxyacyl-ACPs and long chain saturated and unsaturated beta-hydroxyacyl-ACPs.</text>
</comment>
<dbReference type="Proteomes" id="UP000093044">
    <property type="component" value="Chromosome"/>
</dbReference>
<dbReference type="FunFam" id="3.10.129.10:FF:000001">
    <property type="entry name" value="3-hydroxyacyl-[acyl-carrier-protein] dehydratase FabZ"/>
    <property type="match status" value="1"/>
</dbReference>
<dbReference type="Gene3D" id="3.10.129.10">
    <property type="entry name" value="Hotdog Thioesterase"/>
    <property type="match status" value="1"/>
</dbReference>
<dbReference type="SUPFAM" id="SSF54637">
    <property type="entry name" value="Thioesterase/thiol ester dehydrase-isomerase"/>
    <property type="match status" value="1"/>
</dbReference>
<dbReference type="EMBL" id="CP016757">
    <property type="protein sequence ID" value="ANZ45069.1"/>
    <property type="molecule type" value="Genomic_DNA"/>
</dbReference>
<keyword evidence="3 8" id="KW-0444">Lipid biosynthesis</keyword>
<dbReference type="GO" id="GO:0009245">
    <property type="term" value="P:lipid A biosynthetic process"/>
    <property type="evidence" value="ECO:0007669"/>
    <property type="project" value="UniProtKB-UniRule"/>
</dbReference>
<evidence type="ECO:0000256" key="8">
    <source>
        <dbReference type="HAMAP-Rule" id="MF_00406"/>
    </source>
</evidence>
<keyword evidence="6 8" id="KW-0456">Lyase</keyword>
<sequence>MQIHINQIMELLPHRYPFLLVDRIEEIIDTGKLKQVTGYKNVSFNEPFFQGHFPDEPVMPGVLILESMGQVGAMLLKLQPEFQNGDRKLVYLTSIDNAKFRKPVKPGDQLRTTAKLKRRRGNMGKFEFVAKVDDEIVAEAEMGFVIASGLTLEAE</sequence>
<dbReference type="OrthoDB" id="9772788at2"/>
<dbReference type="InterPro" id="IPR013114">
    <property type="entry name" value="FabA_FabZ"/>
</dbReference>
<evidence type="ECO:0000313" key="10">
    <source>
        <dbReference type="Proteomes" id="UP000093044"/>
    </source>
</evidence>
<dbReference type="GO" id="GO:0005737">
    <property type="term" value="C:cytoplasm"/>
    <property type="evidence" value="ECO:0007669"/>
    <property type="project" value="UniProtKB-SubCell"/>
</dbReference>
<dbReference type="InterPro" id="IPR010084">
    <property type="entry name" value="FabZ"/>
</dbReference>
<organism evidence="9 10">
    <name type="scientific">Cloacibacillus porcorum</name>
    <dbReference type="NCBI Taxonomy" id="1197717"/>
    <lineage>
        <taxon>Bacteria</taxon>
        <taxon>Thermotogati</taxon>
        <taxon>Synergistota</taxon>
        <taxon>Synergistia</taxon>
        <taxon>Synergistales</taxon>
        <taxon>Synergistaceae</taxon>
        <taxon>Cloacibacillus</taxon>
    </lineage>
</organism>
<dbReference type="CDD" id="cd01288">
    <property type="entry name" value="FabZ"/>
    <property type="match status" value="1"/>
</dbReference>
<reference evidence="9" key="1">
    <citation type="submission" date="2016-08" db="EMBL/GenBank/DDBJ databases">
        <title>Complete genome of Cloacibacillus porcorum.</title>
        <authorList>
            <person name="Looft T."/>
            <person name="Bayles D.O."/>
            <person name="Alt D.P."/>
        </authorList>
    </citation>
    <scope>NUCLEOTIDE SEQUENCE [LARGE SCALE GENOMIC DNA]</scope>
    <source>
        <strain evidence="9">CL-84</strain>
    </source>
</reference>
<evidence type="ECO:0000256" key="6">
    <source>
        <dbReference type="ARBA" id="ARBA00023239"/>
    </source>
</evidence>
<dbReference type="EC" id="4.2.1.59" evidence="8"/>
<evidence type="ECO:0000313" key="9">
    <source>
        <dbReference type="EMBL" id="ANZ45069.1"/>
    </source>
</evidence>
<comment type="subcellular location">
    <subcellularLocation>
        <location evidence="1 8">Cytoplasm</location>
    </subcellularLocation>
</comment>
<keyword evidence="10" id="KW-1185">Reference proteome</keyword>
<protein>
    <recommendedName>
        <fullName evidence="8">3-hydroxyacyl-[acyl-carrier-protein] dehydratase FabZ</fullName>
        <ecNumber evidence="8">4.2.1.59</ecNumber>
    </recommendedName>
    <alternativeName>
        <fullName evidence="8">(3R)-hydroxymyristoyl-[acyl-carrier-protein] dehydratase</fullName>
        <shortName evidence="8">(3R)-hydroxymyristoyl-ACP dehydrase</shortName>
    </alternativeName>
    <alternativeName>
        <fullName evidence="8">Beta-hydroxyacyl-ACP dehydratase</fullName>
    </alternativeName>
</protein>
<dbReference type="RefSeq" id="WP_066744773.1">
    <property type="nucleotide sequence ID" value="NZ_CALCLR010000108.1"/>
</dbReference>
<dbReference type="GO" id="GO:0006633">
    <property type="term" value="P:fatty acid biosynthetic process"/>
    <property type="evidence" value="ECO:0007669"/>
    <property type="project" value="UniProtKB-UniRule"/>
</dbReference>
<dbReference type="GeneID" id="83057839"/>
<evidence type="ECO:0000256" key="5">
    <source>
        <dbReference type="ARBA" id="ARBA00023098"/>
    </source>
</evidence>
<name>A0A1B2I517_9BACT</name>
<proteinExistence type="inferred from homology"/>